<evidence type="ECO:0000256" key="1">
    <source>
        <dbReference type="SAM" id="Phobius"/>
    </source>
</evidence>
<organism evidence="2 3">
    <name type="scientific">Streptomyces afghaniensis 772</name>
    <dbReference type="NCBI Taxonomy" id="1283301"/>
    <lineage>
        <taxon>Bacteria</taxon>
        <taxon>Bacillati</taxon>
        <taxon>Actinomycetota</taxon>
        <taxon>Actinomycetes</taxon>
        <taxon>Kitasatosporales</taxon>
        <taxon>Streptomycetaceae</taxon>
        <taxon>Streptomyces</taxon>
    </lineage>
</organism>
<sequence length="147" mass="16495">MGERRQERTWSLSKALLIWTAGIALGTCLVLTTAYFWLPVLYDGVGAATLSVARDTVLVLGAVFFFRAMNITMQNGLLRAGGDTMFVLRVDLFTQWAVAVPLTALMTLVWDVPFPLVFLAINAEEIARFLISGSRVLRRRWMRVLID</sequence>
<feature type="transmembrane region" description="Helical" evidence="1">
    <location>
        <begin position="12"/>
        <end position="38"/>
    </location>
</feature>
<feature type="transmembrane region" description="Helical" evidence="1">
    <location>
        <begin position="86"/>
        <end position="110"/>
    </location>
</feature>
<dbReference type="OrthoDB" id="4337545at2"/>
<keyword evidence="1" id="KW-0472">Membrane</keyword>
<keyword evidence="3" id="KW-1185">Reference proteome</keyword>
<proteinExistence type="predicted"/>
<reference evidence="2 3" key="1">
    <citation type="submission" date="2013-02" db="EMBL/GenBank/DDBJ databases">
        <title>Draft Genome Sequence of Streptomyces afghaniensis, Which Produces Compounds of the Julimycin B-Complex.</title>
        <authorList>
            <person name="Gruening B.A."/>
            <person name="Praeg A."/>
            <person name="Erxleben A."/>
            <person name="Guenther S."/>
            <person name="Fiedler H.-P."/>
            <person name="Goodfellow M."/>
            <person name="Mueller M."/>
        </authorList>
    </citation>
    <scope>NUCLEOTIDE SEQUENCE [LARGE SCALE GENOMIC DNA]</scope>
    <source>
        <strain evidence="2 3">772</strain>
    </source>
</reference>
<dbReference type="Proteomes" id="UP000015001">
    <property type="component" value="Unassembled WGS sequence"/>
</dbReference>
<keyword evidence="1" id="KW-1133">Transmembrane helix</keyword>
<evidence type="ECO:0000313" key="3">
    <source>
        <dbReference type="Proteomes" id="UP000015001"/>
    </source>
</evidence>
<gene>
    <name evidence="2" type="ORF">STAFG_4395</name>
</gene>
<feature type="transmembrane region" description="Helical" evidence="1">
    <location>
        <begin position="44"/>
        <end position="66"/>
    </location>
</feature>
<dbReference type="AlphaFoldDB" id="S4NJF0"/>
<comment type="caution">
    <text evidence="2">The sequence shown here is derived from an EMBL/GenBank/DDBJ whole genome shotgun (WGS) entry which is preliminary data.</text>
</comment>
<dbReference type="RefSeq" id="WP_020273300.1">
    <property type="nucleotide sequence ID" value="NZ_KE354211.1"/>
</dbReference>
<keyword evidence="1" id="KW-0812">Transmembrane</keyword>
<evidence type="ECO:0000313" key="2">
    <source>
        <dbReference type="EMBL" id="EPJ38529.1"/>
    </source>
</evidence>
<name>S4NJF0_9ACTN</name>
<protein>
    <submittedName>
        <fullName evidence="2">Putative transporter YisQ</fullName>
    </submittedName>
</protein>
<dbReference type="EMBL" id="AOPY01001455">
    <property type="protein sequence ID" value="EPJ38529.1"/>
    <property type="molecule type" value="Genomic_DNA"/>
</dbReference>
<dbReference type="HOGENOM" id="CLU_092786_0_0_11"/>
<dbReference type="PATRIC" id="fig|1283301.3.peg.4367"/>
<accession>S4NJF0</accession>